<organism evidence="2 3">
    <name type="scientific">Magnetospirillum fulvum MGU-K5</name>
    <dbReference type="NCBI Taxonomy" id="1316936"/>
    <lineage>
        <taxon>Bacteria</taxon>
        <taxon>Pseudomonadati</taxon>
        <taxon>Pseudomonadota</taxon>
        <taxon>Alphaproteobacteria</taxon>
        <taxon>Rhodospirillales</taxon>
        <taxon>Rhodospirillaceae</taxon>
        <taxon>Magnetospirillum</taxon>
    </lineage>
</organism>
<proteinExistence type="predicted"/>
<feature type="chain" id="PRO_5004569223" evidence="1">
    <location>
        <begin position="24"/>
        <end position="89"/>
    </location>
</feature>
<accession>S9S386</accession>
<protein>
    <submittedName>
        <fullName evidence="2">Uncharacterized protein</fullName>
    </submittedName>
</protein>
<feature type="signal peptide" evidence="1">
    <location>
        <begin position="1"/>
        <end position="23"/>
    </location>
</feature>
<dbReference type="RefSeq" id="WP_021133503.1">
    <property type="nucleotide sequence ID" value="NZ_AQPH01000094.1"/>
</dbReference>
<dbReference type="EMBL" id="AQPH01000094">
    <property type="protein sequence ID" value="EPY00437.1"/>
    <property type="molecule type" value="Genomic_DNA"/>
</dbReference>
<gene>
    <name evidence="2" type="ORF">K678_16110</name>
</gene>
<dbReference type="STRING" id="1316936.K678_16110"/>
<evidence type="ECO:0000313" key="2">
    <source>
        <dbReference type="EMBL" id="EPY00437.1"/>
    </source>
</evidence>
<evidence type="ECO:0000256" key="1">
    <source>
        <dbReference type="SAM" id="SignalP"/>
    </source>
</evidence>
<dbReference type="OrthoDB" id="7366490at2"/>
<keyword evidence="1" id="KW-0732">Signal</keyword>
<dbReference type="Proteomes" id="UP000015350">
    <property type="component" value="Unassembled WGS sequence"/>
</dbReference>
<name>S9S386_MAGFU</name>
<dbReference type="AlphaFoldDB" id="S9S386"/>
<comment type="caution">
    <text evidence="2">The sequence shown here is derived from an EMBL/GenBank/DDBJ whole genome shotgun (WGS) entry which is preliminary data.</text>
</comment>
<sequence>MKRIVLRIGIALALIAAIVTALALRQHHDAPAPTPAEAGAPSLRITGTYADDWQGNCGPLAEPEQAACTTRLNAKYGRAEDVPVPKADK</sequence>
<reference evidence="2 3" key="1">
    <citation type="submission" date="2013-04" db="EMBL/GenBank/DDBJ databases">
        <authorList>
            <person name="Kuznetsov B."/>
            <person name="Ivanovsky R."/>
        </authorList>
    </citation>
    <scope>NUCLEOTIDE SEQUENCE [LARGE SCALE GENOMIC DNA]</scope>
    <source>
        <strain evidence="2 3">MGU-K5</strain>
    </source>
</reference>
<evidence type="ECO:0000313" key="3">
    <source>
        <dbReference type="Proteomes" id="UP000015350"/>
    </source>
</evidence>